<evidence type="ECO:0000313" key="5">
    <source>
        <dbReference type="Proteomes" id="UP000019402"/>
    </source>
</evidence>
<protein>
    <submittedName>
        <fullName evidence="4">Long-chain-fatty-acid-CoA ligase</fullName>
    </submittedName>
</protein>
<dbReference type="InterPro" id="IPR025110">
    <property type="entry name" value="AMP-bd_C"/>
</dbReference>
<feature type="domain" description="AMP-binding enzyme C-terminal" evidence="3">
    <location>
        <begin position="1"/>
        <end position="75"/>
    </location>
</feature>
<dbReference type="PANTHER" id="PTHR43201:SF5">
    <property type="entry name" value="MEDIUM-CHAIN ACYL-COA LIGASE ACSF2, MITOCHONDRIAL"/>
    <property type="match status" value="1"/>
</dbReference>
<dbReference type="InterPro" id="IPR045851">
    <property type="entry name" value="AMP-bd_C_sf"/>
</dbReference>
<dbReference type="eggNOG" id="COG0318">
    <property type="taxonomic scope" value="Bacteria"/>
</dbReference>
<evidence type="ECO:0000256" key="2">
    <source>
        <dbReference type="ARBA" id="ARBA00022598"/>
    </source>
</evidence>
<dbReference type="Pfam" id="PF13193">
    <property type="entry name" value="AMP-binding_C"/>
    <property type="match status" value="1"/>
</dbReference>
<comment type="caution">
    <text evidence="4">The sequence shown here is derived from an EMBL/GenBank/DDBJ whole genome shotgun (WGS) entry which is preliminary data.</text>
</comment>
<gene>
    <name evidence="4" type="ORF">JCM21142_83106</name>
</gene>
<comment type="similarity">
    <text evidence="1">Belongs to the ATP-dependent AMP-binding enzyme family.</text>
</comment>
<dbReference type="PANTHER" id="PTHR43201">
    <property type="entry name" value="ACYL-COA SYNTHETASE"/>
    <property type="match status" value="1"/>
</dbReference>
<keyword evidence="2 4" id="KW-0436">Ligase</keyword>
<evidence type="ECO:0000313" key="4">
    <source>
        <dbReference type="EMBL" id="GAF04402.1"/>
    </source>
</evidence>
<dbReference type="Proteomes" id="UP000019402">
    <property type="component" value="Unassembled WGS sequence"/>
</dbReference>
<sequence>MEEFLHQHQTIKEVQVIGVPDQKYGEEVMAWIILKDGVQVSEDELKAYCKGQIATYKIPKYWKFVSEFPTTVTGKVRKVEMRDISAKELGLTQRK</sequence>
<keyword evidence="5" id="KW-1185">Reference proteome</keyword>
<dbReference type="Gene3D" id="3.30.300.30">
    <property type="match status" value="1"/>
</dbReference>
<dbReference type="GO" id="GO:0006631">
    <property type="term" value="P:fatty acid metabolic process"/>
    <property type="evidence" value="ECO:0007669"/>
    <property type="project" value="TreeGrafter"/>
</dbReference>
<accession>W7Y824</accession>
<proteinExistence type="inferred from homology"/>
<dbReference type="STRING" id="869213.GCA_000517085_00632"/>
<evidence type="ECO:0000259" key="3">
    <source>
        <dbReference type="Pfam" id="PF13193"/>
    </source>
</evidence>
<name>W7Y824_9BACT</name>
<evidence type="ECO:0000256" key="1">
    <source>
        <dbReference type="ARBA" id="ARBA00006432"/>
    </source>
</evidence>
<dbReference type="AlphaFoldDB" id="W7Y824"/>
<reference evidence="4 5" key="1">
    <citation type="journal article" date="2014" name="Genome Announc.">
        <title>Draft Genome Sequence of Cytophaga fermentans JCM 21142T, a Facultative Anaerobe Isolated from Marine Mud.</title>
        <authorList>
            <person name="Starns D."/>
            <person name="Oshima K."/>
            <person name="Suda W."/>
            <person name="Iino T."/>
            <person name="Yuki M."/>
            <person name="Inoue J."/>
            <person name="Kitamura K."/>
            <person name="Iida T."/>
            <person name="Darby A."/>
            <person name="Hattori M."/>
            <person name="Ohkuma M."/>
        </authorList>
    </citation>
    <scope>NUCLEOTIDE SEQUENCE [LARGE SCALE GENOMIC DNA]</scope>
    <source>
        <strain evidence="4 5">JCM 21142</strain>
    </source>
</reference>
<dbReference type="SUPFAM" id="SSF56801">
    <property type="entry name" value="Acetyl-CoA synthetase-like"/>
    <property type="match status" value="1"/>
</dbReference>
<dbReference type="GO" id="GO:0031956">
    <property type="term" value="F:medium-chain fatty acid-CoA ligase activity"/>
    <property type="evidence" value="ECO:0007669"/>
    <property type="project" value="TreeGrafter"/>
</dbReference>
<dbReference type="RefSeq" id="WP_200871383.1">
    <property type="nucleotide sequence ID" value="NZ_BAMD01000044.1"/>
</dbReference>
<dbReference type="EMBL" id="BAMD01000044">
    <property type="protein sequence ID" value="GAF04402.1"/>
    <property type="molecule type" value="Genomic_DNA"/>
</dbReference>
<organism evidence="4 5">
    <name type="scientific">Saccharicrinis fermentans DSM 9555 = JCM 21142</name>
    <dbReference type="NCBI Taxonomy" id="869213"/>
    <lineage>
        <taxon>Bacteria</taxon>
        <taxon>Pseudomonadati</taxon>
        <taxon>Bacteroidota</taxon>
        <taxon>Bacteroidia</taxon>
        <taxon>Marinilabiliales</taxon>
        <taxon>Marinilabiliaceae</taxon>
        <taxon>Saccharicrinis</taxon>
    </lineage>
</organism>